<dbReference type="Proteomes" id="UP000194159">
    <property type="component" value="Plasmid pRetNXC12d"/>
</dbReference>
<evidence type="ECO:0000313" key="2">
    <source>
        <dbReference type="Proteomes" id="UP000194159"/>
    </source>
</evidence>
<name>A0AAN1BL41_RHIET</name>
<keyword evidence="1" id="KW-0614">Plasmid</keyword>
<protein>
    <submittedName>
        <fullName evidence="1">Uncharacterized protein</fullName>
    </submittedName>
</protein>
<accession>A0AAN1BL41</accession>
<dbReference type="AlphaFoldDB" id="A0AAN1BL41"/>
<organism evidence="1 2">
    <name type="scientific">Rhizobium etli</name>
    <dbReference type="NCBI Taxonomy" id="29449"/>
    <lineage>
        <taxon>Bacteria</taxon>
        <taxon>Pseudomonadati</taxon>
        <taxon>Pseudomonadota</taxon>
        <taxon>Alphaproteobacteria</taxon>
        <taxon>Hyphomicrobiales</taxon>
        <taxon>Rhizobiaceae</taxon>
        <taxon>Rhizobium/Agrobacterium group</taxon>
        <taxon>Rhizobium</taxon>
    </lineage>
</organism>
<evidence type="ECO:0000313" key="1">
    <source>
        <dbReference type="EMBL" id="ARQ13203.1"/>
    </source>
</evidence>
<gene>
    <name evidence="1" type="ORF">NXC12_PD00094</name>
</gene>
<proteinExistence type="predicted"/>
<sequence length="115" mass="12860">MALIPTLDRMRTEPTATLMPISFRPMPHLGLWAVRGSADVPRLLWTIDDNGWICELRITHATQAEYHGYPLLPGDAFTRQILARVRETAFPASGFTINNDPNVQAAILAAEADYR</sequence>
<reference evidence="1 2" key="1">
    <citation type="submission" date="2017-04" db="EMBL/GenBank/DDBJ databases">
        <title>Complete genome sequences of Rhizobium genomic linages associated to common bean (phaseolus vulgaris).</title>
        <authorList>
            <person name="Santamaria R.I."/>
            <person name="Bustos P."/>
            <person name="Perez-Carrascal O."/>
            <person name="Martinez-Flores I."/>
            <person name="Juarez S."/>
            <person name="Lozano L."/>
            <person name="Miranda F."/>
            <person name="Vinuesa P."/>
            <person name="Martinez-Romero E."/>
            <person name="Cevallos M.A."/>
            <person name="Romero D."/>
            <person name="Davila G."/>
            <person name="Gonzalez V."/>
        </authorList>
    </citation>
    <scope>NUCLEOTIDE SEQUENCE [LARGE SCALE GENOMIC DNA]</scope>
    <source>
        <strain evidence="1 2">NXC12</strain>
        <plasmid evidence="2">pretnxc12d</plasmid>
    </source>
</reference>
<geneLocation type="plasmid" evidence="2">
    <name>pretnxc12d</name>
</geneLocation>
<dbReference type="EMBL" id="CP020910">
    <property type="protein sequence ID" value="ARQ13203.1"/>
    <property type="molecule type" value="Genomic_DNA"/>
</dbReference>